<dbReference type="EMBL" id="CAJPDS010000022">
    <property type="protein sequence ID" value="CAF9918337.1"/>
    <property type="molecule type" value="Genomic_DNA"/>
</dbReference>
<dbReference type="Gene3D" id="1.10.510.10">
    <property type="entry name" value="Transferase(Phosphotransferase) domain 1"/>
    <property type="match status" value="1"/>
</dbReference>
<keyword evidence="5 12" id="KW-0418">Kinase</keyword>
<dbReference type="GO" id="GO:0005524">
    <property type="term" value="F:ATP binding"/>
    <property type="evidence" value="ECO:0007669"/>
    <property type="project" value="UniProtKB-UniRule"/>
</dbReference>
<dbReference type="SUPFAM" id="SSF56112">
    <property type="entry name" value="Protein kinase-like (PK-like)"/>
    <property type="match status" value="1"/>
</dbReference>
<protein>
    <recommendedName>
        <fullName evidence="1">non-specific serine/threonine protein kinase</fullName>
        <ecNumber evidence="1">2.7.11.1</ecNumber>
    </recommendedName>
</protein>
<evidence type="ECO:0000259" key="11">
    <source>
        <dbReference type="PROSITE" id="PS50011"/>
    </source>
</evidence>
<dbReference type="GO" id="GO:0005634">
    <property type="term" value="C:nucleus"/>
    <property type="evidence" value="ECO:0007669"/>
    <property type="project" value="TreeGrafter"/>
</dbReference>
<dbReference type="GO" id="GO:0007095">
    <property type="term" value="P:mitotic G2 DNA damage checkpoint signaling"/>
    <property type="evidence" value="ECO:0007669"/>
    <property type="project" value="TreeGrafter"/>
</dbReference>
<feature type="domain" description="Protein kinase" evidence="11">
    <location>
        <begin position="17"/>
        <end position="290"/>
    </location>
</feature>
<dbReference type="InterPro" id="IPR017441">
    <property type="entry name" value="Protein_kinase_ATP_BS"/>
</dbReference>
<dbReference type="PROSITE" id="PS50011">
    <property type="entry name" value="PROTEIN_KINASE_DOM"/>
    <property type="match status" value="1"/>
</dbReference>
<evidence type="ECO:0000256" key="9">
    <source>
        <dbReference type="PROSITE-ProRule" id="PRU10141"/>
    </source>
</evidence>
<evidence type="ECO:0000313" key="13">
    <source>
        <dbReference type="Proteomes" id="UP000664521"/>
    </source>
</evidence>
<dbReference type="PROSITE" id="PS00107">
    <property type="entry name" value="PROTEIN_KINASE_ATP"/>
    <property type="match status" value="1"/>
</dbReference>
<evidence type="ECO:0000256" key="5">
    <source>
        <dbReference type="ARBA" id="ARBA00022777"/>
    </source>
</evidence>
<keyword evidence="2" id="KW-0723">Serine/threonine-protein kinase</keyword>
<dbReference type="InterPro" id="IPR011009">
    <property type="entry name" value="Kinase-like_dom_sf"/>
</dbReference>
<gene>
    <name evidence="12" type="primary">CHK1</name>
    <name evidence="12" type="ORF">HETSPECPRED_003730</name>
</gene>
<comment type="caution">
    <text evidence="12">The sequence shown here is derived from an EMBL/GenBank/DDBJ whole genome shotgun (WGS) entry which is preliminary data.</text>
</comment>
<feature type="binding site" evidence="9">
    <location>
        <position position="47"/>
    </location>
    <ligand>
        <name>ATP</name>
        <dbReference type="ChEBI" id="CHEBI:30616"/>
    </ligand>
</feature>
<dbReference type="SMART" id="SM00220">
    <property type="entry name" value="S_TKc"/>
    <property type="match status" value="1"/>
</dbReference>
<keyword evidence="6 9" id="KW-0067">ATP-binding</keyword>
<feature type="compositionally biased region" description="Polar residues" evidence="10">
    <location>
        <begin position="325"/>
        <end position="339"/>
    </location>
</feature>
<comment type="catalytic activity">
    <reaction evidence="8">
        <text>L-seryl-[protein] + ATP = O-phospho-L-seryl-[protein] + ADP + H(+)</text>
        <dbReference type="Rhea" id="RHEA:17989"/>
        <dbReference type="Rhea" id="RHEA-COMP:9863"/>
        <dbReference type="Rhea" id="RHEA-COMP:11604"/>
        <dbReference type="ChEBI" id="CHEBI:15378"/>
        <dbReference type="ChEBI" id="CHEBI:29999"/>
        <dbReference type="ChEBI" id="CHEBI:30616"/>
        <dbReference type="ChEBI" id="CHEBI:83421"/>
        <dbReference type="ChEBI" id="CHEBI:456216"/>
        <dbReference type="EC" id="2.7.11.1"/>
    </reaction>
</comment>
<name>A0A8H3I812_9LECA</name>
<keyword evidence="4 9" id="KW-0547">Nucleotide-binding</keyword>
<dbReference type="PANTHER" id="PTHR43895">
    <property type="entry name" value="CALCIUM/CALMODULIN-DEPENDENT PROTEIN KINASE KINASE-RELATED"/>
    <property type="match status" value="1"/>
</dbReference>
<dbReference type="InterPro" id="IPR000719">
    <property type="entry name" value="Prot_kinase_dom"/>
</dbReference>
<sequence length="537" mass="60263">MIPHSQLAPLPTQVPFRIISKTIGSGAYACIKKARPLHEPEPIFAVKFIHKDYAIRHGRVTAKQLALEVTLHNHLGVHANIVQFFRSEEDVTWRWIAMELAEGGDLFDKIESDVGVGEDIAHFYFTQLISAVSWMHSKGVGHRDIKPENILLSAEGNLKIADFGLATLFEYKGVRKLCPTSCGSPPYTAPEVVTCDSRQAKQSGSGYYADLVDIWSCGVVLFVLLVGNTPWDEPQDSSYEFHDYVVSNGRPSDELWQTLPTETLSLLRGMMRVEPQKRFSLADVRKHPWFTRKNQHLNPDGKLTDQVALATQMFENMKVDFSQDPMASQPQRSQRSTSAMEIDGEELLSSTQPETAVNDIEFDYERPPRIAAHDGISASQPTASNDSAAGENSWDAWLAEEPSMSQFSATPCVPITRTQFARQFKDIFSVHENRFHSCWPLATLYSTITEALHQIGVPVAPSPQSAMSSDSETVWIKIRMSDNRKCPLSGDVVIESTRYAEGILLTVDFVKAKGDNLAWRRFFKMVVYHCRDAVLRP</sequence>
<dbReference type="GO" id="GO:0004674">
    <property type="term" value="F:protein serine/threonine kinase activity"/>
    <property type="evidence" value="ECO:0007669"/>
    <property type="project" value="UniProtKB-KW"/>
</dbReference>
<dbReference type="EC" id="2.7.11.1" evidence="1"/>
<evidence type="ECO:0000256" key="3">
    <source>
        <dbReference type="ARBA" id="ARBA00022679"/>
    </source>
</evidence>
<evidence type="ECO:0000256" key="7">
    <source>
        <dbReference type="ARBA" id="ARBA00047899"/>
    </source>
</evidence>
<dbReference type="GO" id="GO:0035861">
    <property type="term" value="C:site of double-strand break"/>
    <property type="evidence" value="ECO:0007669"/>
    <property type="project" value="TreeGrafter"/>
</dbReference>
<keyword evidence="3" id="KW-0808">Transferase</keyword>
<dbReference type="PANTHER" id="PTHR43895:SF32">
    <property type="entry name" value="SERINE_THREONINE-PROTEIN KINASE CHK1"/>
    <property type="match status" value="1"/>
</dbReference>
<evidence type="ECO:0000256" key="6">
    <source>
        <dbReference type="ARBA" id="ARBA00022840"/>
    </source>
</evidence>
<dbReference type="FunFam" id="1.10.510.10:FF:000692">
    <property type="entry name" value="Serine/threonine protein kinase, variant"/>
    <property type="match status" value="1"/>
</dbReference>
<accession>A0A8H3I812</accession>
<organism evidence="12 13">
    <name type="scientific">Heterodermia speciosa</name>
    <dbReference type="NCBI Taxonomy" id="116794"/>
    <lineage>
        <taxon>Eukaryota</taxon>
        <taxon>Fungi</taxon>
        <taxon>Dikarya</taxon>
        <taxon>Ascomycota</taxon>
        <taxon>Pezizomycotina</taxon>
        <taxon>Lecanoromycetes</taxon>
        <taxon>OSLEUM clade</taxon>
        <taxon>Lecanoromycetidae</taxon>
        <taxon>Caliciales</taxon>
        <taxon>Physciaceae</taxon>
        <taxon>Heterodermia</taxon>
    </lineage>
</organism>
<evidence type="ECO:0000256" key="10">
    <source>
        <dbReference type="SAM" id="MobiDB-lite"/>
    </source>
</evidence>
<dbReference type="InterPro" id="IPR008271">
    <property type="entry name" value="Ser/Thr_kinase_AS"/>
</dbReference>
<proteinExistence type="predicted"/>
<keyword evidence="13" id="KW-1185">Reference proteome</keyword>
<reference evidence="12" key="1">
    <citation type="submission" date="2021-03" db="EMBL/GenBank/DDBJ databases">
        <authorList>
            <person name="Tagirdzhanova G."/>
        </authorList>
    </citation>
    <scope>NUCLEOTIDE SEQUENCE</scope>
</reference>
<dbReference type="GO" id="GO:0005737">
    <property type="term" value="C:cytoplasm"/>
    <property type="evidence" value="ECO:0007669"/>
    <property type="project" value="TreeGrafter"/>
</dbReference>
<dbReference type="OrthoDB" id="539158at2759"/>
<evidence type="ECO:0000256" key="1">
    <source>
        <dbReference type="ARBA" id="ARBA00012513"/>
    </source>
</evidence>
<evidence type="ECO:0000256" key="2">
    <source>
        <dbReference type="ARBA" id="ARBA00022527"/>
    </source>
</evidence>
<comment type="catalytic activity">
    <reaction evidence="7">
        <text>L-threonyl-[protein] + ATP = O-phospho-L-threonyl-[protein] + ADP + H(+)</text>
        <dbReference type="Rhea" id="RHEA:46608"/>
        <dbReference type="Rhea" id="RHEA-COMP:11060"/>
        <dbReference type="Rhea" id="RHEA-COMP:11605"/>
        <dbReference type="ChEBI" id="CHEBI:15378"/>
        <dbReference type="ChEBI" id="CHEBI:30013"/>
        <dbReference type="ChEBI" id="CHEBI:30616"/>
        <dbReference type="ChEBI" id="CHEBI:61977"/>
        <dbReference type="ChEBI" id="CHEBI:456216"/>
        <dbReference type="EC" id="2.7.11.1"/>
    </reaction>
</comment>
<dbReference type="Proteomes" id="UP000664521">
    <property type="component" value="Unassembled WGS sequence"/>
</dbReference>
<evidence type="ECO:0000313" key="12">
    <source>
        <dbReference type="EMBL" id="CAF9918337.1"/>
    </source>
</evidence>
<dbReference type="PROSITE" id="PS00108">
    <property type="entry name" value="PROTEIN_KINASE_ST"/>
    <property type="match status" value="1"/>
</dbReference>
<evidence type="ECO:0000256" key="4">
    <source>
        <dbReference type="ARBA" id="ARBA00022741"/>
    </source>
</evidence>
<dbReference type="AlphaFoldDB" id="A0A8H3I812"/>
<feature type="region of interest" description="Disordered" evidence="10">
    <location>
        <begin position="321"/>
        <end position="340"/>
    </location>
</feature>
<evidence type="ECO:0000256" key="8">
    <source>
        <dbReference type="ARBA" id="ARBA00048679"/>
    </source>
</evidence>
<dbReference type="Pfam" id="PF00069">
    <property type="entry name" value="Pkinase"/>
    <property type="match status" value="1"/>
</dbReference>